<feature type="compositionally biased region" description="Basic residues" evidence="1">
    <location>
        <begin position="707"/>
        <end position="724"/>
    </location>
</feature>
<keyword evidence="3" id="KW-0732">Signal</keyword>
<name>A0A7S1FSS1_9STRA</name>
<proteinExistence type="predicted"/>
<feature type="region of interest" description="Disordered" evidence="1">
    <location>
        <begin position="142"/>
        <end position="162"/>
    </location>
</feature>
<evidence type="ECO:0000256" key="2">
    <source>
        <dbReference type="SAM" id="Phobius"/>
    </source>
</evidence>
<feature type="region of interest" description="Disordered" evidence="1">
    <location>
        <begin position="269"/>
        <end position="304"/>
    </location>
</feature>
<evidence type="ECO:0000313" key="4">
    <source>
        <dbReference type="EMBL" id="CAD8887208.1"/>
    </source>
</evidence>
<feature type="signal peptide" evidence="3">
    <location>
        <begin position="1"/>
        <end position="20"/>
    </location>
</feature>
<feature type="transmembrane region" description="Helical" evidence="2">
    <location>
        <begin position="576"/>
        <end position="607"/>
    </location>
</feature>
<dbReference type="AlphaFoldDB" id="A0A7S1FSS1"/>
<feature type="compositionally biased region" description="Polar residues" evidence="1">
    <location>
        <begin position="280"/>
        <end position="303"/>
    </location>
</feature>
<evidence type="ECO:0000256" key="3">
    <source>
        <dbReference type="SAM" id="SignalP"/>
    </source>
</evidence>
<protein>
    <submittedName>
        <fullName evidence="4">Uncharacterized protein</fullName>
    </submittedName>
</protein>
<feature type="chain" id="PRO_5030873937" evidence="3">
    <location>
        <begin position="21"/>
        <end position="732"/>
    </location>
</feature>
<keyword evidence="2" id="KW-0472">Membrane</keyword>
<keyword evidence="2" id="KW-1133">Transmembrane helix</keyword>
<accession>A0A7S1FSS1</accession>
<evidence type="ECO:0000256" key="1">
    <source>
        <dbReference type="SAM" id="MobiDB-lite"/>
    </source>
</evidence>
<gene>
    <name evidence="4" type="ORF">CHYS00102_LOCUS14406</name>
</gene>
<feature type="region of interest" description="Disordered" evidence="1">
    <location>
        <begin position="707"/>
        <end position="732"/>
    </location>
</feature>
<reference evidence="4" key="1">
    <citation type="submission" date="2021-01" db="EMBL/GenBank/DDBJ databases">
        <authorList>
            <person name="Corre E."/>
            <person name="Pelletier E."/>
            <person name="Niang G."/>
            <person name="Scheremetjew M."/>
            <person name="Finn R."/>
            <person name="Kale V."/>
            <person name="Holt S."/>
            <person name="Cochrane G."/>
            <person name="Meng A."/>
            <person name="Brown T."/>
            <person name="Cohen L."/>
        </authorList>
    </citation>
    <scope>NUCLEOTIDE SEQUENCE</scope>
    <source>
        <strain evidence="4">308</strain>
    </source>
</reference>
<keyword evidence="2" id="KW-0812">Transmembrane</keyword>
<sequence length="732" mass="81690">MSGDPVKFLAFFAFVVAAEGGRWSGRPALSFVFRPRILARKEYHVRYSPTMGKVDQKVYPSSLYMEPATEEEIYGRQQRRKDGEDGVVSSNDEAFSVEDKAVHQSSSSIKSNVTVNSHFKNPLLSLDSPKKRDDGFSWFSFPGKSSHDRKKKGKKDNPVLQGEDAKFEENVENLTEISLRKMTTEHSGVSEVNMTKSKVRGENINLKEDDDGTEQDQFEEILRQLAKDAARAAVAEVKKDLDQYFSGGYGTRYVGSTYGLSYATDAKLPPLADPKPKISTPPSDSKSPQEPTIQFPQPSSASPDQIAMGCAFTAGMAGTILGTSLLPSLWLAGGVTGALYGGSLGISQERNRKEAAVAAVEARDADRRAVSAAKGGTEEALTFAKEEALTKRVAAEAAERKAVGGTVSQTILYWGTRLTILYLKAYDFVQGMWFMYKTGQLSYQYMQTYKNLDDRFQIQDKMDAWNKRFKQGKVNFDRWEKENEVGRKILAGLRAVVLVEETSLRRAQSGNKRGKTYQMRAFIDQTLVGIKRFSKGLFTLLTGGGSQDLRELYIGIKVELSNTNYEDLSRRIGSAFAALVGINLVGAFFTVAPSFLASVACIAGLVWPQWMVGFYEVVERTLKETAAKGRVGKLVKREQELGSDEDYGTYTGRGYNYFVRDDGSKQWFRVGAPTFTLKKTSGEKNPWHKAFSSKLSLPFNLRNNSNKQKRIKKRGKNTKGKVQQKKTWDFRF</sequence>
<dbReference type="EMBL" id="HBFR01020011">
    <property type="protein sequence ID" value="CAD8887208.1"/>
    <property type="molecule type" value="Transcribed_RNA"/>
</dbReference>
<organism evidence="4">
    <name type="scientific">Corethron hystrix</name>
    <dbReference type="NCBI Taxonomy" id="216773"/>
    <lineage>
        <taxon>Eukaryota</taxon>
        <taxon>Sar</taxon>
        <taxon>Stramenopiles</taxon>
        <taxon>Ochrophyta</taxon>
        <taxon>Bacillariophyta</taxon>
        <taxon>Coscinodiscophyceae</taxon>
        <taxon>Corethrophycidae</taxon>
        <taxon>Corethrales</taxon>
        <taxon>Corethraceae</taxon>
        <taxon>Corethron</taxon>
    </lineage>
</organism>